<feature type="transmembrane region" description="Helical" evidence="6">
    <location>
        <begin position="164"/>
        <end position="186"/>
    </location>
</feature>
<keyword evidence="5 6" id="KW-0472">Membrane</keyword>
<proteinExistence type="inferred from homology"/>
<keyword evidence="6" id="KW-1003">Cell membrane</keyword>
<dbReference type="EMBL" id="JABMOJ010000177">
    <property type="protein sequence ID" value="NQV64678.1"/>
    <property type="molecule type" value="Genomic_DNA"/>
</dbReference>
<reference evidence="7" key="1">
    <citation type="submission" date="2020-05" db="EMBL/GenBank/DDBJ databases">
        <title>Sulfur intermediates as new biogeochemical hubs in an aquatic model microbial ecosystem.</title>
        <authorList>
            <person name="Vigneron A."/>
        </authorList>
    </citation>
    <scope>NUCLEOTIDE SEQUENCE</scope>
    <source>
        <strain evidence="7">Bin.250</strain>
    </source>
</reference>
<feature type="transmembrane region" description="Helical" evidence="6">
    <location>
        <begin position="135"/>
        <end position="158"/>
    </location>
</feature>
<dbReference type="Proteomes" id="UP000754644">
    <property type="component" value="Unassembled WGS sequence"/>
</dbReference>
<feature type="transmembrane region" description="Helical" evidence="6">
    <location>
        <begin position="198"/>
        <end position="215"/>
    </location>
</feature>
<evidence type="ECO:0000256" key="6">
    <source>
        <dbReference type="RuleBase" id="RU363041"/>
    </source>
</evidence>
<feature type="transmembrane region" description="Helical" evidence="6">
    <location>
        <begin position="74"/>
        <end position="96"/>
    </location>
</feature>
<evidence type="ECO:0000313" key="8">
    <source>
        <dbReference type="Proteomes" id="UP000754644"/>
    </source>
</evidence>
<dbReference type="AlphaFoldDB" id="A0A973A8F6"/>
<evidence type="ECO:0000256" key="3">
    <source>
        <dbReference type="ARBA" id="ARBA00022692"/>
    </source>
</evidence>
<dbReference type="InterPro" id="IPR002781">
    <property type="entry name" value="TM_pro_TauE-like"/>
</dbReference>
<evidence type="ECO:0000256" key="5">
    <source>
        <dbReference type="ARBA" id="ARBA00023136"/>
    </source>
</evidence>
<feature type="transmembrane region" description="Helical" evidence="6">
    <location>
        <begin position="102"/>
        <end position="123"/>
    </location>
</feature>
<dbReference type="Pfam" id="PF01925">
    <property type="entry name" value="TauE"/>
    <property type="match status" value="1"/>
</dbReference>
<sequence length="246" mass="25980">MLDINSLVFLLLVALGAMVQTITGFAMGLIVMGGVTALGLAPLAETAAVVSVISLVNTLVALRHCRKLINFSYVRIIAATLLPALIAGVLILDYFVADYYDYLRMLLGGVIVSAGVLLMLTPAPYQEPSGPGLKMFAGLAAGLMGGMYSAGGAPLAYLMYRQPLAVNVVRASLLFLFSLSTSGRMLVVGISGQINSNIVLLSMLAIPLVIVVTMLTARINHRLPDALVRRGAFVLLILLGLFLLFG</sequence>
<comment type="subcellular location">
    <subcellularLocation>
        <location evidence="6">Cell membrane</location>
        <topology evidence="6">Multi-pass membrane protein</topology>
    </subcellularLocation>
    <subcellularLocation>
        <location evidence="1">Membrane</location>
        <topology evidence="1">Multi-pass membrane protein</topology>
    </subcellularLocation>
</comment>
<feature type="transmembrane region" description="Helical" evidence="6">
    <location>
        <begin position="7"/>
        <end position="31"/>
    </location>
</feature>
<gene>
    <name evidence="7" type="ORF">HQ497_04865</name>
</gene>
<evidence type="ECO:0000313" key="7">
    <source>
        <dbReference type="EMBL" id="NQV64678.1"/>
    </source>
</evidence>
<organism evidence="7 8">
    <name type="scientific">SAR86 cluster bacterium</name>
    <dbReference type="NCBI Taxonomy" id="2030880"/>
    <lineage>
        <taxon>Bacteria</taxon>
        <taxon>Pseudomonadati</taxon>
        <taxon>Pseudomonadota</taxon>
        <taxon>Gammaproteobacteria</taxon>
        <taxon>SAR86 cluster</taxon>
    </lineage>
</organism>
<name>A0A973A8F6_9GAMM</name>
<keyword evidence="4 6" id="KW-1133">Transmembrane helix</keyword>
<keyword evidence="3 6" id="KW-0812">Transmembrane</keyword>
<protein>
    <recommendedName>
        <fullName evidence="6">Probable membrane transporter protein</fullName>
    </recommendedName>
</protein>
<feature type="transmembrane region" description="Helical" evidence="6">
    <location>
        <begin position="37"/>
        <end position="62"/>
    </location>
</feature>
<evidence type="ECO:0000256" key="2">
    <source>
        <dbReference type="ARBA" id="ARBA00009142"/>
    </source>
</evidence>
<comment type="caution">
    <text evidence="7">The sequence shown here is derived from an EMBL/GenBank/DDBJ whole genome shotgun (WGS) entry which is preliminary data.</text>
</comment>
<evidence type="ECO:0000256" key="4">
    <source>
        <dbReference type="ARBA" id="ARBA00022989"/>
    </source>
</evidence>
<accession>A0A973A8F6</accession>
<evidence type="ECO:0000256" key="1">
    <source>
        <dbReference type="ARBA" id="ARBA00004141"/>
    </source>
</evidence>
<dbReference type="GO" id="GO:0005886">
    <property type="term" value="C:plasma membrane"/>
    <property type="evidence" value="ECO:0007669"/>
    <property type="project" value="UniProtKB-SubCell"/>
</dbReference>
<feature type="transmembrane region" description="Helical" evidence="6">
    <location>
        <begin position="227"/>
        <end position="245"/>
    </location>
</feature>
<comment type="similarity">
    <text evidence="2 6">Belongs to the 4-toluene sulfonate uptake permease (TSUP) (TC 2.A.102) family.</text>
</comment>